<feature type="region of interest" description="Disordered" evidence="1">
    <location>
        <begin position="1"/>
        <end position="68"/>
    </location>
</feature>
<sequence>MREFPDNMAQDRVPNGHFGERPAAGRPIPRENGPGLAPRVVQDRPPAGAPQAMARDAPPDANRHPHIVVPGAHIGKNYDVVDIRKNRMSEADAREKLSSYVVIRMQKKDSSKDPYGNKEPPTWANAEHIIATEISQTEAARKVRELQSLGRSVVDKANELSATIQAQLTEATDNLQQAERDPRYYYELAQLEWKVKKINTPRYEYITRVRGKEYVIEPKRSKSRSKVHFERVSVTAFFKRMPRPEVDALELLRQQEASQRMGARAPKPVGPRVDPREQHNSPPRGDSEQPRQTPVDRAGPPSHLRKAAGPPTKSKNARRGAKEGSESSHSSHSSSSSRSESTSSGSSTEFDSRTSRHRRKPGGRNRQRRERSRTREYFIHDENPQSGVLYGHVAASYNPPRQTNLATLQPGTGFPHYDEITEAYKKGRAEGAAARPRELDFTPRVVQDDIDFRRIAASEPRDRFYTDEDFSDEFASMQLDEPYRNREYRIKRKAFQEGRQEGRFEGIEESRRHDRPRRIDRWYDTPPDERRTRFDDLAWSERSGRDYRESSRERVRVLEPHHAYRPGERWPRYSLDSLYRR</sequence>
<keyword evidence="3" id="KW-1185">Reference proteome</keyword>
<feature type="compositionally biased region" description="Low complexity" evidence="1">
    <location>
        <begin position="327"/>
        <end position="349"/>
    </location>
</feature>
<dbReference type="HOGENOM" id="CLU_475004_0_0_1"/>
<feature type="compositionally biased region" description="Basic and acidic residues" evidence="1">
    <location>
        <begin position="273"/>
        <end position="289"/>
    </location>
</feature>
<organism evidence="2 3">
    <name type="scientific">Stachybotrys chartarum (strain CBS 109288 / IBT 7711)</name>
    <name type="common">Toxic black mold</name>
    <name type="synonym">Stilbospora chartarum</name>
    <dbReference type="NCBI Taxonomy" id="1280523"/>
    <lineage>
        <taxon>Eukaryota</taxon>
        <taxon>Fungi</taxon>
        <taxon>Dikarya</taxon>
        <taxon>Ascomycota</taxon>
        <taxon>Pezizomycotina</taxon>
        <taxon>Sordariomycetes</taxon>
        <taxon>Hypocreomycetidae</taxon>
        <taxon>Hypocreales</taxon>
        <taxon>Stachybotryaceae</taxon>
        <taxon>Stachybotrys</taxon>
    </lineage>
</organism>
<gene>
    <name evidence="2" type="ORF">S7711_03064</name>
</gene>
<evidence type="ECO:0000256" key="1">
    <source>
        <dbReference type="SAM" id="MobiDB-lite"/>
    </source>
</evidence>
<dbReference type="EMBL" id="KL648629">
    <property type="protein sequence ID" value="KEY67205.1"/>
    <property type="molecule type" value="Genomic_DNA"/>
</dbReference>
<dbReference type="OrthoDB" id="3440029at2759"/>
<evidence type="ECO:0000313" key="3">
    <source>
        <dbReference type="Proteomes" id="UP000028045"/>
    </source>
</evidence>
<feature type="region of interest" description="Disordered" evidence="1">
    <location>
        <begin position="257"/>
        <end position="383"/>
    </location>
</feature>
<proteinExistence type="predicted"/>
<dbReference type="AlphaFoldDB" id="A0A084APH6"/>
<evidence type="ECO:0000313" key="2">
    <source>
        <dbReference type="EMBL" id="KEY67205.1"/>
    </source>
</evidence>
<dbReference type="Proteomes" id="UP000028045">
    <property type="component" value="Unassembled WGS sequence"/>
</dbReference>
<feature type="compositionally biased region" description="Basic and acidic residues" evidence="1">
    <location>
        <begin position="373"/>
        <end position="383"/>
    </location>
</feature>
<reference evidence="2 3" key="1">
    <citation type="journal article" date="2014" name="BMC Genomics">
        <title>Comparative genome sequencing reveals chemotype-specific gene clusters in the toxigenic black mold Stachybotrys.</title>
        <authorList>
            <person name="Semeiks J."/>
            <person name="Borek D."/>
            <person name="Otwinowski Z."/>
            <person name="Grishin N.V."/>
        </authorList>
    </citation>
    <scope>NUCLEOTIDE SEQUENCE [LARGE SCALE GENOMIC DNA]</scope>
    <source>
        <strain evidence="3">CBS 109288 / IBT 7711</strain>
    </source>
</reference>
<accession>A0A084APH6</accession>
<protein>
    <submittedName>
        <fullName evidence="2">Uncharacterized protein</fullName>
    </submittedName>
</protein>
<feature type="compositionally biased region" description="Basic residues" evidence="1">
    <location>
        <begin position="355"/>
        <end position="372"/>
    </location>
</feature>
<name>A0A084APH6_STACB</name>
<feature type="region of interest" description="Disordered" evidence="1">
    <location>
        <begin position="501"/>
        <end position="531"/>
    </location>
</feature>